<keyword evidence="2" id="KW-1185">Reference proteome</keyword>
<sequence length="53" mass="6129">MDEFVECNRCGRIINTEEDGCVKYEKENLGIIVTLNMCLDCLEELIEDAKFLI</sequence>
<dbReference type="RefSeq" id="YP_009214170.1">
    <property type="nucleotide sequence ID" value="NC_028958.1"/>
</dbReference>
<name>A0A0A8WJD0_9CAUD</name>
<dbReference type="Proteomes" id="UP000030730">
    <property type="component" value="Genome"/>
</dbReference>
<proteinExistence type="predicted"/>
<gene>
    <name evidence="1" type="ORF">PHICD146_20042</name>
</gene>
<dbReference type="EMBL" id="LN681536">
    <property type="protein sequence ID" value="CEK40371.1"/>
    <property type="molecule type" value="Genomic_DNA"/>
</dbReference>
<evidence type="ECO:0000313" key="1">
    <source>
        <dbReference type="EMBL" id="CEK40371.1"/>
    </source>
</evidence>
<dbReference type="GeneID" id="26647072"/>
<organism evidence="1 2">
    <name type="scientific">Clostridium phage phiCD146</name>
    <dbReference type="NCBI Taxonomy" id="1582151"/>
    <lineage>
        <taxon>Viruses</taxon>
        <taxon>Duplodnaviria</taxon>
        <taxon>Heunggongvirae</taxon>
        <taxon>Uroviricota</taxon>
        <taxon>Caudoviricetes</taxon>
        <taxon>Leicestervirus</taxon>
        <taxon>Leicestervirus CD146</taxon>
    </lineage>
</organism>
<evidence type="ECO:0000313" key="2">
    <source>
        <dbReference type="Proteomes" id="UP000030730"/>
    </source>
</evidence>
<dbReference type="KEGG" id="vg:26647072"/>
<protein>
    <submittedName>
        <fullName evidence="1">Uncharacterized protein</fullName>
    </submittedName>
</protein>
<dbReference type="OrthoDB" id="28146at10239"/>
<accession>A0A0A8WJD0</accession>
<reference evidence="1 2" key="1">
    <citation type="submission" date="2014-12" db="EMBL/GenBank/DDBJ databases">
        <title>Whole Genome Sequence and Molecular Characterization of Siphoviridae / Myoviridae Phage Infecting Clostridium difficile.</title>
        <authorList>
            <person name="Monot M."/>
        </authorList>
    </citation>
    <scope>NUCLEOTIDE SEQUENCE [LARGE SCALE GENOMIC DNA]</scope>
</reference>